<evidence type="ECO:0000313" key="7">
    <source>
        <dbReference type="Proteomes" id="UP001162131"/>
    </source>
</evidence>
<dbReference type="PROSITE" id="PS51634">
    <property type="entry name" value="CRC"/>
    <property type="match status" value="1"/>
</dbReference>
<dbReference type="SMART" id="SM01114">
    <property type="entry name" value="CXC"/>
    <property type="match status" value="2"/>
</dbReference>
<reference evidence="6" key="1">
    <citation type="submission" date="2021-09" db="EMBL/GenBank/DDBJ databases">
        <authorList>
            <consortium name="AG Swart"/>
            <person name="Singh M."/>
            <person name="Singh A."/>
            <person name="Seah K."/>
            <person name="Emmerich C."/>
        </authorList>
    </citation>
    <scope>NUCLEOTIDE SEQUENCE</scope>
    <source>
        <strain evidence="6">ATCC30299</strain>
    </source>
</reference>
<dbReference type="AlphaFoldDB" id="A0AAU9JMG2"/>
<accession>A0AAU9JMG2</accession>
<evidence type="ECO:0000313" key="6">
    <source>
        <dbReference type="EMBL" id="CAG9326795.1"/>
    </source>
</evidence>
<name>A0AAU9JMG2_9CILI</name>
<dbReference type="InterPro" id="IPR005172">
    <property type="entry name" value="CRC"/>
</dbReference>
<comment type="subcellular location">
    <subcellularLocation>
        <location evidence="1">Nucleus</location>
    </subcellularLocation>
</comment>
<evidence type="ECO:0000256" key="1">
    <source>
        <dbReference type="ARBA" id="ARBA00004123"/>
    </source>
</evidence>
<comment type="caution">
    <text evidence="6">The sequence shown here is derived from an EMBL/GenBank/DDBJ whole genome shotgun (WGS) entry which is preliminary data.</text>
</comment>
<dbReference type="EMBL" id="CAJZBQ010000041">
    <property type="protein sequence ID" value="CAG9326795.1"/>
    <property type="molecule type" value="Genomic_DNA"/>
</dbReference>
<evidence type="ECO:0000259" key="5">
    <source>
        <dbReference type="PROSITE" id="PS51634"/>
    </source>
</evidence>
<dbReference type="InterPro" id="IPR033467">
    <property type="entry name" value="Tesmin/TSO1-like_CXC"/>
</dbReference>
<evidence type="ECO:0000256" key="3">
    <source>
        <dbReference type="ARBA" id="ARBA00023242"/>
    </source>
</evidence>
<feature type="domain" description="CRC" evidence="5">
    <location>
        <begin position="70"/>
        <end position="181"/>
    </location>
</feature>
<feature type="transmembrane region" description="Helical" evidence="4">
    <location>
        <begin position="20"/>
        <end position="43"/>
    </location>
</feature>
<evidence type="ECO:0000256" key="2">
    <source>
        <dbReference type="ARBA" id="ARBA00007267"/>
    </source>
</evidence>
<keyword evidence="4" id="KW-0472">Membrane</keyword>
<dbReference type="InterPro" id="IPR028307">
    <property type="entry name" value="Lin-54_fam"/>
</dbReference>
<evidence type="ECO:0000256" key="4">
    <source>
        <dbReference type="SAM" id="Phobius"/>
    </source>
</evidence>
<dbReference type="PANTHER" id="PTHR12446:SF34">
    <property type="entry name" value="PROTEIN LIN-54 HOMOLOG"/>
    <property type="match status" value="1"/>
</dbReference>
<dbReference type="PANTHER" id="PTHR12446">
    <property type="entry name" value="TESMIN/TSO1-RELATED"/>
    <property type="match status" value="1"/>
</dbReference>
<keyword evidence="3" id="KW-0539">Nucleus</keyword>
<protein>
    <recommendedName>
        <fullName evidence="5">CRC domain-containing protein</fullName>
    </recommendedName>
</protein>
<comment type="similarity">
    <text evidence="2">Belongs to the lin-54 family.</text>
</comment>
<dbReference type="GO" id="GO:0006355">
    <property type="term" value="P:regulation of DNA-templated transcription"/>
    <property type="evidence" value="ECO:0007669"/>
    <property type="project" value="TreeGrafter"/>
</dbReference>
<dbReference type="Proteomes" id="UP001162131">
    <property type="component" value="Unassembled WGS sequence"/>
</dbReference>
<keyword evidence="7" id="KW-1185">Reference proteome</keyword>
<keyword evidence="4" id="KW-1133">Transmembrane helix</keyword>
<gene>
    <name evidence="6" type="ORF">BSTOLATCC_MIC42062</name>
</gene>
<dbReference type="GO" id="GO:0005634">
    <property type="term" value="C:nucleus"/>
    <property type="evidence" value="ECO:0007669"/>
    <property type="project" value="UniProtKB-SubCell"/>
</dbReference>
<organism evidence="6 7">
    <name type="scientific">Blepharisma stoltei</name>
    <dbReference type="NCBI Taxonomy" id="1481888"/>
    <lineage>
        <taxon>Eukaryota</taxon>
        <taxon>Sar</taxon>
        <taxon>Alveolata</taxon>
        <taxon>Ciliophora</taxon>
        <taxon>Postciliodesmatophora</taxon>
        <taxon>Heterotrichea</taxon>
        <taxon>Heterotrichida</taxon>
        <taxon>Blepharismidae</taxon>
        <taxon>Blepharisma</taxon>
    </lineage>
</organism>
<proteinExistence type="inferred from homology"/>
<dbReference type="Pfam" id="PF03638">
    <property type="entry name" value="TCR"/>
    <property type="match status" value="2"/>
</dbReference>
<keyword evidence="4" id="KW-0812">Transmembrane</keyword>
<sequence length="266" mass="31134">MDTFKDSIFNKYIDIFYNYLILFLLTHIYYSKWTIFLLILLFLQIQKMQKVEDSNSILIEPALSSSEHQNRKICNCRNSHCLKLYCECFSSGDYCKDCNCSDCYNNKNYELFRTKAIQTTLERNPIAFRPKISLEADKEGQHIRGCACKRSSCLKKYCECFQAGILCSDNCKCKDCRNYEKDITNDHSPHCSPDTNDGDESTGMAHIAGKGKIFLVEWLSGTAKNFNRENYDYVMEKEEIQSNEIVHMGYEESERFLYEKLINFLK</sequence>